<dbReference type="EC" id="6.1.1.9" evidence="12"/>
<comment type="catalytic activity">
    <reaction evidence="10 12">
        <text>tRNA(Val) + L-valine + ATP = L-valyl-tRNA(Val) + AMP + diphosphate</text>
        <dbReference type="Rhea" id="RHEA:10704"/>
        <dbReference type="Rhea" id="RHEA-COMP:9672"/>
        <dbReference type="Rhea" id="RHEA-COMP:9708"/>
        <dbReference type="ChEBI" id="CHEBI:30616"/>
        <dbReference type="ChEBI" id="CHEBI:33019"/>
        <dbReference type="ChEBI" id="CHEBI:57762"/>
        <dbReference type="ChEBI" id="CHEBI:78442"/>
        <dbReference type="ChEBI" id="CHEBI:78537"/>
        <dbReference type="ChEBI" id="CHEBI:456215"/>
        <dbReference type="EC" id="6.1.1.9"/>
    </reaction>
</comment>
<dbReference type="PANTHER" id="PTHR11946:SF93">
    <property type="entry name" value="VALINE--TRNA LIGASE, CHLOROPLASTIC_MITOCHONDRIAL 2"/>
    <property type="match status" value="1"/>
</dbReference>
<dbReference type="Pfam" id="PF08264">
    <property type="entry name" value="Anticodon_1"/>
    <property type="match status" value="1"/>
</dbReference>
<comment type="subcellular location">
    <subcellularLocation>
        <location evidence="1 12">Cytoplasm</location>
    </subcellularLocation>
</comment>
<evidence type="ECO:0000256" key="1">
    <source>
        <dbReference type="ARBA" id="ARBA00004496"/>
    </source>
</evidence>
<dbReference type="AlphaFoldDB" id="A0A415PB21"/>
<keyword evidence="4 12" id="KW-0436">Ligase</keyword>
<keyword evidence="3 12" id="KW-0963">Cytoplasm</keyword>
<dbReference type="InterPro" id="IPR009080">
    <property type="entry name" value="tRNAsynth_Ia_anticodon-bd"/>
</dbReference>
<evidence type="ECO:0000256" key="9">
    <source>
        <dbReference type="ARBA" id="ARBA00023146"/>
    </source>
</evidence>
<feature type="binding site" evidence="12">
    <location>
        <position position="524"/>
    </location>
    <ligand>
        <name>ATP</name>
        <dbReference type="ChEBI" id="CHEBI:30616"/>
    </ligand>
</feature>
<dbReference type="GO" id="GO:0004832">
    <property type="term" value="F:valine-tRNA ligase activity"/>
    <property type="evidence" value="ECO:0007669"/>
    <property type="project" value="UniProtKB-UniRule"/>
</dbReference>
<organism evidence="16 17">
    <name type="scientific">Amedibacillus dolichus</name>
    <dbReference type="NCBI Taxonomy" id="31971"/>
    <lineage>
        <taxon>Bacteria</taxon>
        <taxon>Bacillati</taxon>
        <taxon>Bacillota</taxon>
        <taxon>Erysipelotrichia</taxon>
        <taxon>Erysipelotrichales</taxon>
        <taxon>Erysipelotrichaceae</taxon>
        <taxon>Amedibacillus</taxon>
    </lineage>
</organism>
<evidence type="ECO:0000256" key="3">
    <source>
        <dbReference type="ARBA" id="ARBA00022490"/>
    </source>
</evidence>
<comment type="domain">
    <text evidence="12">ValRS has two distinct active sites: one for aminoacylation and one for editing. The misactivated threonine is translocated from the active site to the editing site.</text>
</comment>
<comment type="function">
    <text evidence="12">Catalyzes the attachment of valine to tRNA(Val). As ValRS can inadvertently accommodate and process structurally similar amino acids such as threonine, to avoid such errors, it has a 'posttransfer' editing activity that hydrolyzes mischarged Thr-tRNA(Val) in a tRNA-dependent manner.</text>
</comment>
<feature type="short sequence motif" description="'HIGH' region" evidence="12">
    <location>
        <begin position="45"/>
        <end position="55"/>
    </location>
</feature>
<feature type="domain" description="Aminoacyl-tRNA synthetase class Ia" evidence="13">
    <location>
        <begin position="18"/>
        <end position="560"/>
    </location>
</feature>
<dbReference type="FunFam" id="3.40.50.620:FF:000098">
    <property type="entry name" value="Valine--tRNA ligase"/>
    <property type="match status" value="1"/>
</dbReference>
<dbReference type="InterPro" id="IPR001412">
    <property type="entry name" value="aa-tRNA-synth_I_CS"/>
</dbReference>
<evidence type="ECO:0000256" key="10">
    <source>
        <dbReference type="ARBA" id="ARBA00047552"/>
    </source>
</evidence>
<gene>
    <name evidence="12" type="primary">valS</name>
    <name evidence="16" type="ORF">DWZ83_06785</name>
</gene>
<dbReference type="PANTHER" id="PTHR11946">
    <property type="entry name" value="VALYL-TRNA SYNTHETASES"/>
    <property type="match status" value="1"/>
</dbReference>
<dbReference type="GO" id="GO:0006438">
    <property type="term" value="P:valyl-tRNA aminoacylation"/>
    <property type="evidence" value="ECO:0007669"/>
    <property type="project" value="UniProtKB-UniRule"/>
</dbReference>
<keyword evidence="9 12" id="KW-0030">Aminoacyl-tRNA synthetase</keyword>
<evidence type="ECO:0000256" key="6">
    <source>
        <dbReference type="ARBA" id="ARBA00022840"/>
    </source>
</evidence>
<keyword evidence="6 12" id="KW-0067">ATP-binding</keyword>
<evidence type="ECO:0000256" key="8">
    <source>
        <dbReference type="ARBA" id="ARBA00023054"/>
    </source>
</evidence>
<comment type="domain">
    <text evidence="12">The C-terminal coiled-coil domain is crucial for aminoacylation activity.</text>
</comment>
<comment type="caution">
    <text evidence="16">The sequence shown here is derived from an EMBL/GenBank/DDBJ whole genome shotgun (WGS) entry which is preliminary data.</text>
</comment>
<dbReference type="PROSITE" id="PS00178">
    <property type="entry name" value="AA_TRNA_LIGASE_I"/>
    <property type="match status" value="1"/>
</dbReference>
<evidence type="ECO:0000256" key="2">
    <source>
        <dbReference type="ARBA" id="ARBA00011245"/>
    </source>
</evidence>
<keyword evidence="8 12" id="KW-0175">Coiled coil</keyword>
<feature type="coiled-coil region" evidence="12">
    <location>
        <begin position="804"/>
        <end position="873"/>
    </location>
</feature>
<evidence type="ECO:0000256" key="12">
    <source>
        <dbReference type="HAMAP-Rule" id="MF_02004"/>
    </source>
</evidence>
<dbReference type="Gene3D" id="3.40.50.620">
    <property type="entry name" value="HUPs"/>
    <property type="match status" value="2"/>
</dbReference>
<dbReference type="PRINTS" id="PR00986">
    <property type="entry name" value="TRNASYNTHVAL"/>
</dbReference>
<comment type="similarity">
    <text evidence="11 12">Belongs to the class-I aminoacyl-tRNA synthetase family. ValS type 1 subfamily.</text>
</comment>
<sequence length="874" mass="101288">MRKELNQKYDHALVEKEHYQTWLEKGYFTAGDKSKDPFCVVIPPPNVTGKLHLGHAWDTTLQDIVARYKRMRGFDMLWLPGMDHAGIATQAKVDERLKNEGISRYDIGRENFLKRAWEWKEEYASTIRKQWAKMGLSLDYSRERFTLDEGLSQAVRKVFVDLYNEGLIYQGERIINWDPQAKTALSNIEVIHKEVEGAMYYFKYKIVENGAELVIATTRPETMFADQAIFVHPDDERYKDIVGMHAINPANGEELPIMADDYIDMSFGTAVMKCTPAHDPNDFMLAKKYNLPMPICMHPDGTMNEMCHKYEGMDRFACRKALVADFEKAGVVDHIETHLHQVGHSERTGVIVEPYLSKQWFVKMKPLADEVLQAQGNEEERINFYPKRFEKTFQQWLENIEDWCISRQLWWGHRIPAWYHKDSNEIYVGMEEPKDIENWVQDEDVLDTWFSSALWPFSTLGWPEQTADLERYFPNDVLVTGYDIIFFWVARMAFQTRYCMKSRPFKDVLIHGLVRDSQGRKMSKSLGNGVDPMDVIAKSGVDSLRFFLTTNSTPGQDLRYSEEKVEASANFINKIWNAARFVLMHTKEDMCMSDVDLTHASMIDKWILRRFNEVLENVTANMEKYEYALVGNELYSFVWDDFCSWYIELSKAGLFSDDETTRHASVSTLVTVLSGILRMLHPFMPFVTEEIYLAIPHDYESINLEVWPSKVEVEMSDAEMTSIRQLLTMIEAVRGIKADYQLKPSFEIDVIIKDDKGKIVEGNVAIQAILAKMCHATWVSMDSDEEMLTRTILNGTLSVPLASIVNVEEEIEKLTKELERLRKEIARGEGMLSNEKFVSKAPQAKVEAEKEKLEAYKAQYALSEKQLEVYKNKK</sequence>
<keyword evidence="5 12" id="KW-0547">Nucleotide-binding</keyword>
<dbReference type="NCBIfam" id="NF004349">
    <property type="entry name" value="PRK05729.1"/>
    <property type="match status" value="1"/>
</dbReference>
<dbReference type="NCBIfam" id="TIGR00422">
    <property type="entry name" value="valS"/>
    <property type="match status" value="1"/>
</dbReference>
<dbReference type="InterPro" id="IPR019499">
    <property type="entry name" value="Val-tRNA_synth_tRNA-bd"/>
</dbReference>
<dbReference type="Pfam" id="PF10458">
    <property type="entry name" value="Val_tRNA-synt_C"/>
    <property type="match status" value="1"/>
</dbReference>
<evidence type="ECO:0000313" key="17">
    <source>
        <dbReference type="Proteomes" id="UP000284868"/>
    </source>
</evidence>
<dbReference type="HAMAP" id="MF_02004">
    <property type="entry name" value="Val_tRNA_synth_type1"/>
    <property type="match status" value="1"/>
</dbReference>
<dbReference type="Proteomes" id="UP000284868">
    <property type="component" value="Unassembled WGS sequence"/>
</dbReference>
<dbReference type="FunFam" id="3.40.50.620:FF:000032">
    <property type="entry name" value="Valine--tRNA ligase"/>
    <property type="match status" value="1"/>
</dbReference>
<reference evidence="16 17" key="1">
    <citation type="submission" date="2018-08" db="EMBL/GenBank/DDBJ databases">
        <title>A genome reference for cultivated species of the human gut microbiota.</title>
        <authorList>
            <person name="Zou Y."/>
            <person name="Xue W."/>
            <person name="Luo G."/>
        </authorList>
    </citation>
    <scope>NUCLEOTIDE SEQUENCE [LARGE SCALE GENOMIC DNA]</scope>
    <source>
        <strain evidence="16 17">AF35-6BH</strain>
    </source>
</reference>
<dbReference type="SUPFAM" id="SSF46589">
    <property type="entry name" value="tRNA-binding arm"/>
    <property type="match status" value="1"/>
</dbReference>
<dbReference type="CDD" id="cd00817">
    <property type="entry name" value="ValRS_core"/>
    <property type="match status" value="1"/>
</dbReference>
<evidence type="ECO:0000256" key="4">
    <source>
        <dbReference type="ARBA" id="ARBA00022598"/>
    </source>
</evidence>
<dbReference type="CDD" id="cd07962">
    <property type="entry name" value="Anticodon_Ia_Val"/>
    <property type="match status" value="1"/>
</dbReference>
<dbReference type="Gene3D" id="1.10.730.10">
    <property type="entry name" value="Isoleucyl-tRNA Synthetase, Domain 1"/>
    <property type="match status" value="1"/>
</dbReference>
<name>A0A415PB21_9FIRM</name>
<keyword evidence="7 12" id="KW-0648">Protein biosynthesis</keyword>
<dbReference type="SUPFAM" id="SSF52374">
    <property type="entry name" value="Nucleotidylyl transferase"/>
    <property type="match status" value="1"/>
</dbReference>
<dbReference type="SUPFAM" id="SSF47323">
    <property type="entry name" value="Anticodon-binding domain of a subclass of class I aminoacyl-tRNA synthetases"/>
    <property type="match status" value="1"/>
</dbReference>
<dbReference type="GO" id="GO:0005829">
    <property type="term" value="C:cytosol"/>
    <property type="evidence" value="ECO:0007669"/>
    <property type="project" value="TreeGrafter"/>
</dbReference>
<dbReference type="InterPro" id="IPR037118">
    <property type="entry name" value="Val-tRNA_synth_C_sf"/>
</dbReference>
<keyword evidence="17" id="KW-1185">Reference proteome</keyword>
<dbReference type="InterPro" id="IPR010978">
    <property type="entry name" value="tRNA-bd_arm"/>
</dbReference>
<evidence type="ECO:0000256" key="5">
    <source>
        <dbReference type="ARBA" id="ARBA00022741"/>
    </source>
</evidence>
<evidence type="ECO:0000259" key="14">
    <source>
        <dbReference type="Pfam" id="PF08264"/>
    </source>
</evidence>
<dbReference type="RefSeq" id="WP_118365657.1">
    <property type="nucleotide sequence ID" value="NZ_CAJKGD010000013.1"/>
</dbReference>
<dbReference type="FunFam" id="1.10.287.380:FF:000001">
    <property type="entry name" value="Valine--tRNA ligase"/>
    <property type="match status" value="1"/>
</dbReference>
<dbReference type="InterPro" id="IPR002303">
    <property type="entry name" value="Valyl-tRNA_ligase"/>
</dbReference>
<evidence type="ECO:0000259" key="15">
    <source>
        <dbReference type="Pfam" id="PF10458"/>
    </source>
</evidence>
<dbReference type="InterPro" id="IPR014729">
    <property type="entry name" value="Rossmann-like_a/b/a_fold"/>
</dbReference>
<protein>
    <recommendedName>
        <fullName evidence="12">Valine--tRNA ligase</fullName>
        <ecNumber evidence="12">6.1.1.9</ecNumber>
    </recommendedName>
    <alternativeName>
        <fullName evidence="12">Valyl-tRNA synthetase</fullName>
        <shortName evidence="12">ValRS</shortName>
    </alternativeName>
</protein>
<feature type="domain" description="Methionyl/Valyl/Leucyl/Isoleucyl-tRNA synthetase anticodon-binding" evidence="14">
    <location>
        <begin position="604"/>
        <end position="752"/>
    </location>
</feature>
<dbReference type="OrthoDB" id="9810365at2"/>
<evidence type="ECO:0000256" key="11">
    <source>
        <dbReference type="ARBA" id="ARBA00060830"/>
    </source>
</evidence>
<dbReference type="SUPFAM" id="SSF50677">
    <property type="entry name" value="ValRS/IleRS/LeuRS editing domain"/>
    <property type="match status" value="1"/>
</dbReference>
<evidence type="ECO:0000259" key="13">
    <source>
        <dbReference type="Pfam" id="PF00133"/>
    </source>
</evidence>
<dbReference type="InterPro" id="IPR013155">
    <property type="entry name" value="M/V/L/I-tRNA-synth_anticd-bd"/>
</dbReference>
<comment type="subunit">
    <text evidence="2 12">Monomer.</text>
</comment>
<feature type="short sequence motif" description="'KMSKS' region" evidence="12">
    <location>
        <begin position="521"/>
        <end position="525"/>
    </location>
</feature>
<dbReference type="InterPro" id="IPR002300">
    <property type="entry name" value="aa-tRNA-synth_Ia"/>
</dbReference>
<dbReference type="EMBL" id="QRPK01000032">
    <property type="protein sequence ID" value="RHM09898.1"/>
    <property type="molecule type" value="Genomic_DNA"/>
</dbReference>
<evidence type="ECO:0000313" key="16">
    <source>
        <dbReference type="EMBL" id="RHM09898.1"/>
    </source>
</evidence>
<evidence type="ECO:0000256" key="7">
    <source>
        <dbReference type="ARBA" id="ARBA00022917"/>
    </source>
</evidence>
<accession>A0A415PB21</accession>
<dbReference type="GO" id="GO:0002161">
    <property type="term" value="F:aminoacyl-tRNA deacylase activity"/>
    <property type="evidence" value="ECO:0007669"/>
    <property type="project" value="InterPro"/>
</dbReference>
<feature type="domain" description="Valyl-tRNA synthetase tRNA-binding arm" evidence="15">
    <location>
        <begin position="806"/>
        <end position="867"/>
    </location>
</feature>
<dbReference type="InterPro" id="IPR033705">
    <property type="entry name" value="Anticodon_Ia_Val"/>
</dbReference>
<dbReference type="GO" id="GO:0005524">
    <property type="term" value="F:ATP binding"/>
    <property type="evidence" value="ECO:0007669"/>
    <property type="project" value="UniProtKB-UniRule"/>
</dbReference>
<proteinExistence type="inferred from homology"/>
<dbReference type="FunFam" id="1.10.730.10:FF:000014">
    <property type="entry name" value="Valine--tRNA ligase"/>
    <property type="match status" value="1"/>
</dbReference>
<dbReference type="Pfam" id="PF00133">
    <property type="entry name" value="tRNA-synt_1"/>
    <property type="match status" value="1"/>
</dbReference>
<dbReference type="InterPro" id="IPR009008">
    <property type="entry name" value="Val/Leu/Ile-tRNA-synth_edit"/>
</dbReference>
<dbReference type="Gene3D" id="1.10.287.380">
    <property type="entry name" value="Valyl-tRNA synthetase, C-terminal domain"/>
    <property type="match status" value="1"/>
</dbReference>